<gene>
    <name evidence="2" type="ORF">LTR69_006345</name>
</gene>
<sequence length="257" mass="28279">MAPSVSDSTVTDINTVSRFLSCSEIHSLSTCQPVDVLVFCGNSIIPLADNIFSALEARPNLAQTIVLCGGIGHSTQLLYEAVRQHQNYASLADKIDGMPEADVFKLILEQFYPKVIEHIKSGTCKLLVESKSTNCGANATETRRILEDHAIPTPKSMIVVQDPTMSLRTLASFKKAYEHVTPAPTFLGCPSLVPAMSVEGGLHFDLPGYRESDVWEHQRFFDLIMGEIPRLRDDEHGLPGDHAFWLDDLPDNPSSAK</sequence>
<name>A0ABR0J8L8_9EURO</name>
<comment type="caution">
    <text evidence="2">The sequence shown here is derived from an EMBL/GenBank/DDBJ whole genome shotgun (WGS) entry which is preliminary data.</text>
</comment>
<dbReference type="Gene3D" id="3.40.50.620">
    <property type="entry name" value="HUPs"/>
    <property type="match status" value="1"/>
</dbReference>
<dbReference type="PANTHER" id="PTHR30336">
    <property type="entry name" value="INNER MEMBRANE PROTEIN, PROBABLE PERMEASE"/>
    <property type="match status" value="1"/>
</dbReference>
<dbReference type="CDD" id="cd06259">
    <property type="entry name" value="YdcF-like"/>
    <property type="match status" value="1"/>
</dbReference>
<feature type="domain" description="DUF218" evidence="1">
    <location>
        <begin position="96"/>
        <end position="191"/>
    </location>
</feature>
<dbReference type="Proteomes" id="UP001345691">
    <property type="component" value="Unassembled WGS sequence"/>
</dbReference>
<dbReference type="Pfam" id="PF02698">
    <property type="entry name" value="DUF218"/>
    <property type="match status" value="1"/>
</dbReference>
<protein>
    <recommendedName>
        <fullName evidence="1">DUF218 domain-containing protein</fullName>
    </recommendedName>
</protein>
<reference evidence="2 3" key="1">
    <citation type="submission" date="2023-08" db="EMBL/GenBank/DDBJ databases">
        <title>Black Yeasts Isolated from many extreme environments.</title>
        <authorList>
            <person name="Coleine C."/>
            <person name="Stajich J.E."/>
            <person name="Selbmann L."/>
        </authorList>
    </citation>
    <scope>NUCLEOTIDE SEQUENCE [LARGE SCALE GENOMIC DNA]</scope>
    <source>
        <strain evidence="2 3">CCFEE 6328</strain>
    </source>
</reference>
<dbReference type="InterPro" id="IPR051599">
    <property type="entry name" value="Cell_Envelope_Assoc"/>
</dbReference>
<dbReference type="InterPro" id="IPR003848">
    <property type="entry name" value="DUF218"/>
</dbReference>
<evidence type="ECO:0000313" key="2">
    <source>
        <dbReference type="EMBL" id="KAK5059056.1"/>
    </source>
</evidence>
<dbReference type="InterPro" id="IPR014729">
    <property type="entry name" value="Rossmann-like_a/b/a_fold"/>
</dbReference>
<dbReference type="EMBL" id="JAVRRF010000013">
    <property type="protein sequence ID" value="KAK5059056.1"/>
    <property type="molecule type" value="Genomic_DNA"/>
</dbReference>
<organism evidence="2 3">
    <name type="scientific">Exophiala sideris</name>
    <dbReference type="NCBI Taxonomy" id="1016849"/>
    <lineage>
        <taxon>Eukaryota</taxon>
        <taxon>Fungi</taxon>
        <taxon>Dikarya</taxon>
        <taxon>Ascomycota</taxon>
        <taxon>Pezizomycotina</taxon>
        <taxon>Eurotiomycetes</taxon>
        <taxon>Chaetothyriomycetidae</taxon>
        <taxon>Chaetothyriales</taxon>
        <taxon>Herpotrichiellaceae</taxon>
        <taxon>Exophiala</taxon>
    </lineage>
</organism>
<accession>A0ABR0J8L8</accession>
<keyword evidence="3" id="KW-1185">Reference proteome</keyword>
<evidence type="ECO:0000259" key="1">
    <source>
        <dbReference type="Pfam" id="PF02698"/>
    </source>
</evidence>
<proteinExistence type="predicted"/>
<dbReference type="PANTHER" id="PTHR30336:SF20">
    <property type="entry name" value="DUF218 DOMAIN-CONTAINING PROTEIN"/>
    <property type="match status" value="1"/>
</dbReference>
<dbReference type="Gene3D" id="1.10.3620.10">
    <property type="entry name" value="YdcF like domain"/>
    <property type="match status" value="1"/>
</dbReference>
<evidence type="ECO:0000313" key="3">
    <source>
        <dbReference type="Proteomes" id="UP001345691"/>
    </source>
</evidence>